<proteinExistence type="predicted"/>
<keyword evidence="10" id="KW-1185">Reference proteome</keyword>
<dbReference type="PANTHER" id="PTHR23315:SF265">
    <property type="entry name" value="U-BOX DOMAIN-CONTAINING PROTEIN 46-RELATED"/>
    <property type="match status" value="1"/>
</dbReference>
<evidence type="ECO:0000256" key="4">
    <source>
        <dbReference type="ARBA" id="ARBA00022679"/>
    </source>
</evidence>
<dbReference type="InterPro" id="IPR016024">
    <property type="entry name" value="ARM-type_fold"/>
</dbReference>
<dbReference type="InterPro" id="IPR000225">
    <property type="entry name" value="Armadillo"/>
</dbReference>
<dbReference type="GO" id="GO:0016567">
    <property type="term" value="P:protein ubiquitination"/>
    <property type="evidence" value="ECO:0007669"/>
    <property type="project" value="InterPro"/>
</dbReference>
<dbReference type="Gene3D" id="1.25.10.10">
    <property type="entry name" value="Leucine-rich Repeat Variant"/>
    <property type="match status" value="2"/>
</dbReference>
<evidence type="ECO:0000259" key="8">
    <source>
        <dbReference type="PROSITE" id="PS51698"/>
    </source>
</evidence>
<dbReference type="SMART" id="SM00185">
    <property type="entry name" value="ARM"/>
    <property type="match status" value="5"/>
</dbReference>
<dbReference type="Proteomes" id="UP000824120">
    <property type="component" value="Chromosome 4"/>
</dbReference>
<dbReference type="InterPro" id="IPR011989">
    <property type="entry name" value="ARM-like"/>
</dbReference>
<dbReference type="GO" id="GO:0061630">
    <property type="term" value="F:ubiquitin protein ligase activity"/>
    <property type="evidence" value="ECO:0007669"/>
    <property type="project" value="UniProtKB-EC"/>
</dbReference>
<dbReference type="EC" id="2.3.2.27" evidence="3"/>
<dbReference type="CDD" id="cd16664">
    <property type="entry name" value="RING-Ubox_PUB"/>
    <property type="match status" value="2"/>
</dbReference>
<dbReference type="AlphaFoldDB" id="A0A9J5ZEA4"/>
<dbReference type="Pfam" id="PF04564">
    <property type="entry name" value="U-box"/>
    <property type="match status" value="2"/>
</dbReference>
<dbReference type="OrthoDB" id="7537227at2759"/>
<keyword evidence="5" id="KW-0677">Repeat</keyword>
<dbReference type="InterPro" id="IPR003613">
    <property type="entry name" value="Ubox_domain"/>
</dbReference>
<feature type="repeat" description="ARM" evidence="7">
    <location>
        <begin position="282"/>
        <end position="324"/>
    </location>
</feature>
<keyword evidence="4" id="KW-0808">Transferase</keyword>
<evidence type="ECO:0000256" key="3">
    <source>
        <dbReference type="ARBA" id="ARBA00012483"/>
    </source>
</evidence>
<evidence type="ECO:0000256" key="1">
    <source>
        <dbReference type="ARBA" id="ARBA00000900"/>
    </source>
</evidence>
<comment type="caution">
    <text evidence="9">The sequence shown here is derived from an EMBL/GenBank/DDBJ whole genome shotgun (WGS) entry which is preliminary data.</text>
</comment>
<dbReference type="InterPro" id="IPR045210">
    <property type="entry name" value="RING-Ubox_PUB"/>
</dbReference>
<sequence>MAESSKQGGRLQALAWVSADELKRELQRRVNCIVEDADYSIEDTDEAMHYLSALKDLKLRATPPPEYLCPLSHQLMKDPVVLASGRTYDRPYIETWFKIGNRTCPETKEVLSNLDLVPNLLMREHISLWCNDHGIELPDKDQGIITEADRDHFNSLLQILSSNDDVPEKIKAAKQVRMLTKQFPSLRAFFEEDSIAVTKLLDPLMSGNVNDHPKLQEDLITTVMNISLHDANKKLVATNPVVIPLLVESLTSGTLETRSNSAAALCALSLLESNKCIIMKAGALEPLVKLLDEGPLLAMKDAAAAIYSLSLVKENRAIAVFKGAIKVIMKKITDRILIDKMLVLLAMLSSYDKAIEQMIKLDAVSCLLSIIKEDTSDNSKEHCIAILHILCYNDRTRLQEMWRDESVKGAIANLALNGTTRAKRKAKEIVERIDKYFSDADYSIEDTDEAMHCLSALKDLKLRRTPPTEYLCPLSHQLMKDPVVLASGRTYDRPFIEKWLNEGNRTCPETKEVLPNSDLIPNLLMRKLISLWCNDHGIELPNKDHGVFPESDRHHFNSLLEILSSNHDVPEKIKAAKLVRILTKRFPPLRAFFEGDSVAVTKLLDPLMSGNVNDHPKLQEELITTVTNISLHDANKKLVATNPVVIPLLVESLKFGTLETRSNSAAALCTLSSLESNKCIIMKAGALEPLVKLLDEGPLLAMKDAAAAIVSLGVVKENRSIAVFEGAVKVIMKKITDRILVDELLVLLAMLSSYDKPIEQMVKLDAVSCLLSIIKEDTSDKSKEHCIAILHTLCYNDRTRLQEMWRDESVNGTIANLALNGTTRAKRKAKEIVERIDKYFSGAQTS</sequence>
<dbReference type="SUPFAM" id="SSF57850">
    <property type="entry name" value="RING/U-box"/>
    <property type="match status" value="2"/>
</dbReference>
<dbReference type="SMART" id="SM00504">
    <property type="entry name" value="Ubox"/>
    <property type="match status" value="2"/>
</dbReference>
<comment type="catalytic activity">
    <reaction evidence="1">
        <text>S-ubiquitinyl-[E2 ubiquitin-conjugating enzyme]-L-cysteine + [acceptor protein]-L-lysine = [E2 ubiquitin-conjugating enzyme]-L-cysteine + N(6)-ubiquitinyl-[acceptor protein]-L-lysine.</text>
        <dbReference type="EC" id="2.3.2.27"/>
    </reaction>
</comment>
<dbReference type="Gene3D" id="3.30.40.10">
    <property type="entry name" value="Zinc/RING finger domain, C3HC4 (zinc finger)"/>
    <property type="match status" value="2"/>
</dbReference>
<dbReference type="EMBL" id="JACXVP010000004">
    <property type="protein sequence ID" value="KAG5611209.1"/>
    <property type="molecule type" value="Genomic_DNA"/>
</dbReference>
<evidence type="ECO:0000256" key="6">
    <source>
        <dbReference type="ARBA" id="ARBA00022786"/>
    </source>
</evidence>
<comment type="pathway">
    <text evidence="2">Protein modification; protein ubiquitination.</text>
</comment>
<dbReference type="SUPFAM" id="SSF48371">
    <property type="entry name" value="ARM repeat"/>
    <property type="match status" value="2"/>
</dbReference>
<evidence type="ECO:0000313" key="9">
    <source>
        <dbReference type="EMBL" id="KAG5611209.1"/>
    </source>
</evidence>
<keyword evidence="6" id="KW-0833">Ubl conjugation pathway</keyword>
<dbReference type="InterPro" id="IPR013083">
    <property type="entry name" value="Znf_RING/FYVE/PHD"/>
</dbReference>
<dbReference type="PANTHER" id="PTHR23315">
    <property type="entry name" value="U BOX DOMAIN-CONTAINING"/>
    <property type="match status" value="1"/>
</dbReference>
<gene>
    <name evidence="9" type="ORF">H5410_022490</name>
</gene>
<evidence type="ECO:0000256" key="2">
    <source>
        <dbReference type="ARBA" id="ARBA00004906"/>
    </source>
</evidence>
<name>A0A9J5ZEA4_SOLCO</name>
<dbReference type="PROSITE" id="PS50176">
    <property type="entry name" value="ARM_REPEAT"/>
    <property type="match status" value="1"/>
</dbReference>
<dbReference type="PROSITE" id="PS51698">
    <property type="entry name" value="U_BOX"/>
    <property type="match status" value="2"/>
</dbReference>
<evidence type="ECO:0000256" key="5">
    <source>
        <dbReference type="ARBA" id="ARBA00022737"/>
    </source>
</evidence>
<feature type="domain" description="U-box" evidence="8">
    <location>
        <begin position="465"/>
        <end position="539"/>
    </location>
</feature>
<protein>
    <recommendedName>
        <fullName evidence="3">RING-type E3 ubiquitin transferase</fullName>
        <ecNumber evidence="3">2.3.2.27</ecNumber>
    </recommendedName>
</protein>
<reference evidence="9 10" key="1">
    <citation type="submission" date="2020-09" db="EMBL/GenBank/DDBJ databases">
        <title>De no assembly of potato wild relative species, Solanum commersonii.</title>
        <authorList>
            <person name="Cho K."/>
        </authorList>
    </citation>
    <scope>NUCLEOTIDE SEQUENCE [LARGE SCALE GENOMIC DNA]</scope>
    <source>
        <strain evidence="9">LZ3.2</strain>
        <tissue evidence="9">Leaf</tissue>
    </source>
</reference>
<organism evidence="9 10">
    <name type="scientific">Solanum commersonii</name>
    <name type="common">Commerson's wild potato</name>
    <name type="synonym">Commerson's nightshade</name>
    <dbReference type="NCBI Taxonomy" id="4109"/>
    <lineage>
        <taxon>Eukaryota</taxon>
        <taxon>Viridiplantae</taxon>
        <taxon>Streptophyta</taxon>
        <taxon>Embryophyta</taxon>
        <taxon>Tracheophyta</taxon>
        <taxon>Spermatophyta</taxon>
        <taxon>Magnoliopsida</taxon>
        <taxon>eudicotyledons</taxon>
        <taxon>Gunneridae</taxon>
        <taxon>Pentapetalae</taxon>
        <taxon>asterids</taxon>
        <taxon>lamiids</taxon>
        <taxon>Solanales</taxon>
        <taxon>Solanaceae</taxon>
        <taxon>Solanoideae</taxon>
        <taxon>Solaneae</taxon>
        <taxon>Solanum</taxon>
    </lineage>
</organism>
<accession>A0A9J5ZEA4</accession>
<evidence type="ECO:0000256" key="7">
    <source>
        <dbReference type="PROSITE-ProRule" id="PRU00259"/>
    </source>
</evidence>
<feature type="domain" description="U-box" evidence="8">
    <location>
        <begin position="62"/>
        <end position="136"/>
    </location>
</feature>
<evidence type="ECO:0000313" key="10">
    <source>
        <dbReference type="Proteomes" id="UP000824120"/>
    </source>
</evidence>